<evidence type="ECO:0000256" key="2">
    <source>
        <dbReference type="SAM" id="MobiDB-lite"/>
    </source>
</evidence>
<keyword evidence="3" id="KW-0472">Membrane</keyword>
<dbReference type="Pfam" id="PF20567">
    <property type="entry name" value="DUF6776"/>
    <property type="match status" value="1"/>
</dbReference>
<keyword evidence="3" id="KW-1133">Transmembrane helix</keyword>
<dbReference type="EMBL" id="JAOVZO020000017">
    <property type="protein sequence ID" value="MDC8013489.1"/>
    <property type="molecule type" value="Genomic_DNA"/>
</dbReference>
<evidence type="ECO:0000256" key="1">
    <source>
        <dbReference type="SAM" id="Coils"/>
    </source>
</evidence>
<gene>
    <name evidence="4" type="ORF">OD750_013170</name>
</gene>
<keyword evidence="5" id="KW-1185">Reference proteome</keyword>
<dbReference type="AlphaFoldDB" id="A0A9X3YKV3"/>
<name>A0A9X3YKV3_9GAMM</name>
<dbReference type="InterPro" id="IPR046703">
    <property type="entry name" value="DUF6776"/>
</dbReference>
<feature type="region of interest" description="Disordered" evidence="2">
    <location>
        <begin position="237"/>
        <end position="256"/>
    </location>
</feature>
<evidence type="ECO:0000313" key="4">
    <source>
        <dbReference type="EMBL" id="MDC8013489.1"/>
    </source>
</evidence>
<reference evidence="4" key="1">
    <citation type="submission" date="2023-02" db="EMBL/GenBank/DDBJ databases">
        <title>Tahibacter soli sp. nov. isolated from soil.</title>
        <authorList>
            <person name="Baek J.H."/>
            <person name="Lee J.K."/>
            <person name="Choi D.G."/>
            <person name="Jeon C.O."/>
        </authorList>
    </citation>
    <scope>NUCLEOTIDE SEQUENCE</scope>
    <source>
        <strain evidence="4">BL</strain>
    </source>
</reference>
<organism evidence="4 5">
    <name type="scientific">Tahibacter soli</name>
    <dbReference type="NCBI Taxonomy" id="2983605"/>
    <lineage>
        <taxon>Bacteria</taxon>
        <taxon>Pseudomonadati</taxon>
        <taxon>Pseudomonadota</taxon>
        <taxon>Gammaproteobacteria</taxon>
        <taxon>Lysobacterales</taxon>
        <taxon>Rhodanobacteraceae</taxon>
        <taxon>Tahibacter</taxon>
    </lineage>
</organism>
<dbReference type="Proteomes" id="UP001139971">
    <property type="component" value="Unassembled WGS sequence"/>
</dbReference>
<accession>A0A9X3YKV3</accession>
<evidence type="ECO:0000256" key="3">
    <source>
        <dbReference type="SAM" id="Phobius"/>
    </source>
</evidence>
<feature type="transmembrane region" description="Helical" evidence="3">
    <location>
        <begin position="25"/>
        <end position="47"/>
    </location>
</feature>
<proteinExistence type="predicted"/>
<keyword evidence="1" id="KW-0175">Coiled coil</keyword>
<dbReference type="RefSeq" id="WP_263545696.1">
    <property type="nucleotide sequence ID" value="NZ_JAOVZO020000017.1"/>
</dbReference>
<keyword evidence="3" id="KW-0812">Transmembrane</keyword>
<comment type="caution">
    <text evidence="4">The sequence shown here is derived from an EMBL/GenBank/DDBJ whole genome shotgun (WGS) entry which is preliminary data.</text>
</comment>
<protein>
    <submittedName>
        <fullName evidence="4">Uncharacterized protein</fullName>
    </submittedName>
</protein>
<evidence type="ECO:0000313" key="5">
    <source>
        <dbReference type="Proteomes" id="UP001139971"/>
    </source>
</evidence>
<feature type="coiled-coil region" evidence="1">
    <location>
        <begin position="59"/>
        <end position="107"/>
    </location>
</feature>
<sequence>MSRNTPQFPQLVVRRYDPQQLRRRVLLGAVAWVTTVLVTIAVMRWFAPVPVDGPSPAAFEQVKQENETLKQRVAVLERADQVDRIASSDLQQTLREREEEIAGLRTDIAFYSRLVGGGARREGLAVHSVHVSALKESRAWNVTVTLTQNLKRSQVSEGKVQVAIEGVNGGQLRSLPWSELSAGGEAGGMPFSFKYFQQVSGTVMLPEGFSPNRIKVLVDAGGGGRIEQGFAWDEAQAAEETQNVQQQEKSGAGTAR</sequence>
<feature type="compositionally biased region" description="Polar residues" evidence="2">
    <location>
        <begin position="239"/>
        <end position="249"/>
    </location>
</feature>